<feature type="transmembrane region" description="Helical" evidence="1">
    <location>
        <begin position="247"/>
        <end position="266"/>
    </location>
</feature>
<dbReference type="STRING" id="1612202.SAMN05421734_104115"/>
<sequence>MGKSVSFKSSSIAQALKKEKIDVMKVEEKVKYATMILFALLLALSAFIFNTPVEIAEGMLEIIIAPSILVSDYMVIGNVGAAFLNAGLLMLISIYLTYKNDVNMNGPIIAAAFTIAGFALFGKNLFNIWPVLVGVYLRSVYQREKFSKLLLPALFGTALGPLVSQISFGYGMHPTIAISLGLAVGVLSGFLLPPLANHFVRFHQGFNLYNIGFTAGITGMLFMAIFRSFGFDNPDTLYVAEGLNEPFTIYFAIYFGIMFIIGFLLNNRAFTGYTKLMNYSGRLVTDFVSLNGFGLSLINMALLGYLSMAYILLVGGELNGPILGGIFTIIGFGAFGKHLKNVWPLFVGVYIASILQIWEVNSTAALLAALFGTTLAPIAGGYGWSFGIIAGIVHMAMVMNVGDLHGGMNLYNNGFSGGFVAAILTPLFDSLKRFKGDANY</sequence>
<evidence type="ECO:0008006" key="4">
    <source>
        <dbReference type="Google" id="ProtNLM"/>
    </source>
</evidence>
<evidence type="ECO:0000313" key="2">
    <source>
        <dbReference type="EMBL" id="SDC09030.1"/>
    </source>
</evidence>
<feature type="transmembrane region" description="Helical" evidence="1">
    <location>
        <begin position="342"/>
        <end position="358"/>
    </location>
</feature>
<feature type="transmembrane region" description="Helical" evidence="1">
    <location>
        <begin position="176"/>
        <end position="196"/>
    </location>
</feature>
<feature type="transmembrane region" description="Helical" evidence="1">
    <location>
        <begin position="149"/>
        <end position="170"/>
    </location>
</feature>
<keyword evidence="1" id="KW-1133">Transmembrane helix</keyword>
<keyword evidence="1" id="KW-0812">Transmembrane</keyword>
<proteinExistence type="predicted"/>
<accession>A0A1G6IRH9</accession>
<dbReference type="EMBL" id="FMYI01000004">
    <property type="protein sequence ID" value="SDC09030.1"/>
    <property type="molecule type" value="Genomic_DNA"/>
</dbReference>
<dbReference type="InterPro" id="IPR011470">
    <property type="entry name" value="DUF1576"/>
</dbReference>
<evidence type="ECO:0000313" key="3">
    <source>
        <dbReference type="Proteomes" id="UP000242949"/>
    </source>
</evidence>
<dbReference type="AlphaFoldDB" id="A0A1G6IRH9"/>
<feature type="transmembrane region" description="Helical" evidence="1">
    <location>
        <begin position="410"/>
        <end position="428"/>
    </location>
</feature>
<feature type="transmembrane region" description="Helical" evidence="1">
    <location>
        <begin position="73"/>
        <end position="96"/>
    </location>
</feature>
<keyword evidence="3" id="KW-1185">Reference proteome</keyword>
<dbReference type="Pfam" id="PF07613">
    <property type="entry name" value="DUF1576"/>
    <property type="match status" value="2"/>
</dbReference>
<keyword evidence="1" id="KW-0472">Membrane</keyword>
<feature type="transmembrane region" description="Helical" evidence="1">
    <location>
        <begin position="108"/>
        <end position="137"/>
    </location>
</feature>
<name>A0A1G6IRH9_9BACI</name>
<feature type="transmembrane region" description="Helical" evidence="1">
    <location>
        <begin position="318"/>
        <end position="335"/>
    </location>
</feature>
<feature type="transmembrane region" description="Helical" evidence="1">
    <location>
        <begin position="208"/>
        <end position="227"/>
    </location>
</feature>
<evidence type="ECO:0000256" key="1">
    <source>
        <dbReference type="SAM" id="Phobius"/>
    </source>
</evidence>
<dbReference type="RefSeq" id="WP_218119763.1">
    <property type="nucleotide sequence ID" value="NZ_FMYI01000004.1"/>
</dbReference>
<feature type="transmembrane region" description="Helical" evidence="1">
    <location>
        <begin position="32"/>
        <end position="53"/>
    </location>
</feature>
<feature type="transmembrane region" description="Helical" evidence="1">
    <location>
        <begin position="378"/>
        <end position="398"/>
    </location>
</feature>
<dbReference type="Proteomes" id="UP000242949">
    <property type="component" value="Unassembled WGS sequence"/>
</dbReference>
<organism evidence="2 3">
    <name type="scientific">Pelagirhabdus alkalitolerans</name>
    <dbReference type="NCBI Taxonomy" id="1612202"/>
    <lineage>
        <taxon>Bacteria</taxon>
        <taxon>Bacillati</taxon>
        <taxon>Bacillota</taxon>
        <taxon>Bacilli</taxon>
        <taxon>Bacillales</taxon>
        <taxon>Bacillaceae</taxon>
        <taxon>Pelagirhabdus</taxon>
    </lineage>
</organism>
<feature type="transmembrane region" description="Helical" evidence="1">
    <location>
        <begin position="287"/>
        <end position="312"/>
    </location>
</feature>
<reference evidence="3" key="1">
    <citation type="submission" date="2016-09" db="EMBL/GenBank/DDBJ databases">
        <authorList>
            <person name="Varghese N."/>
            <person name="Submissions S."/>
        </authorList>
    </citation>
    <scope>NUCLEOTIDE SEQUENCE [LARGE SCALE GENOMIC DNA]</scope>
    <source>
        <strain evidence="3">S5</strain>
    </source>
</reference>
<gene>
    <name evidence="2" type="ORF">SAMN05421734_104115</name>
</gene>
<protein>
    <recommendedName>
        <fullName evidence="4">DUF1576 domain-containing protein</fullName>
    </recommendedName>
</protein>